<evidence type="ECO:0000313" key="2">
    <source>
        <dbReference type="Proteomes" id="UP000011713"/>
    </source>
</evidence>
<dbReference type="VEuPathDB" id="FungiDB:HpaG810032"/>
<proteinExistence type="predicted"/>
<protein>
    <submittedName>
        <fullName evidence="1">Uncharacterized protein</fullName>
    </submittedName>
</protein>
<dbReference type="EMBL" id="JH597899">
    <property type="status" value="NOT_ANNOTATED_CDS"/>
    <property type="molecule type" value="Genomic_DNA"/>
</dbReference>
<organism evidence="1 2">
    <name type="scientific">Hyaloperonospora arabidopsidis (strain Emoy2)</name>
    <name type="common">Downy mildew agent</name>
    <name type="synonym">Peronospora arabidopsidis</name>
    <dbReference type="NCBI Taxonomy" id="559515"/>
    <lineage>
        <taxon>Eukaryota</taxon>
        <taxon>Sar</taxon>
        <taxon>Stramenopiles</taxon>
        <taxon>Oomycota</taxon>
        <taxon>Peronosporomycetes</taxon>
        <taxon>Peronosporales</taxon>
        <taxon>Peronosporaceae</taxon>
        <taxon>Hyaloperonospora</taxon>
    </lineage>
</organism>
<dbReference type="eggNOG" id="KOG0730">
    <property type="taxonomic scope" value="Eukaryota"/>
</dbReference>
<keyword evidence="2" id="KW-1185">Reference proteome</keyword>
<sequence length="163" mass="18426">MLLESAIQDTQRMMSNNTWSPTTAQFLPHVGGVTYIEMSPVSGHDFLVRKIKLLRKFKEGLNDSSVWTNPLFSPVKFPVFAVLGHKLQALHTDKFEMKDFGRMNTFSGIEVYEATKTNFERILRSGNRCVLFGRVYTVKSLRNPSDIPKKNNKKGSDVAKIGG</sequence>
<dbReference type="InParanoid" id="M4BU45"/>
<dbReference type="HOGENOM" id="CLU_1630195_0_0_1"/>
<dbReference type="Proteomes" id="UP000011713">
    <property type="component" value="Unassembled WGS sequence"/>
</dbReference>
<dbReference type="EnsemblProtists" id="HpaT810032">
    <property type="protein sequence ID" value="HpaP810032"/>
    <property type="gene ID" value="HpaG810032"/>
</dbReference>
<evidence type="ECO:0000313" key="1">
    <source>
        <dbReference type="EnsemblProtists" id="HpaP810032"/>
    </source>
</evidence>
<name>M4BU45_HYAAE</name>
<reference evidence="1" key="2">
    <citation type="submission" date="2015-06" db="UniProtKB">
        <authorList>
            <consortium name="EnsemblProtists"/>
        </authorList>
    </citation>
    <scope>IDENTIFICATION</scope>
    <source>
        <strain evidence="1">Emoy2</strain>
    </source>
</reference>
<dbReference type="AlphaFoldDB" id="M4BU45"/>
<reference evidence="2" key="1">
    <citation type="journal article" date="2010" name="Science">
        <title>Signatures of adaptation to obligate biotrophy in the Hyaloperonospora arabidopsidis genome.</title>
        <authorList>
            <person name="Baxter L."/>
            <person name="Tripathy S."/>
            <person name="Ishaque N."/>
            <person name="Boot N."/>
            <person name="Cabral A."/>
            <person name="Kemen E."/>
            <person name="Thines M."/>
            <person name="Ah-Fong A."/>
            <person name="Anderson R."/>
            <person name="Badejoko W."/>
            <person name="Bittner-Eddy P."/>
            <person name="Boore J.L."/>
            <person name="Chibucos M.C."/>
            <person name="Coates M."/>
            <person name="Dehal P."/>
            <person name="Delehaunty K."/>
            <person name="Dong S."/>
            <person name="Downton P."/>
            <person name="Dumas B."/>
            <person name="Fabro G."/>
            <person name="Fronick C."/>
            <person name="Fuerstenberg S.I."/>
            <person name="Fulton L."/>
            <person name="Gaulin E."/>
            <person name="Govers F."/>
            <person name="Hughes L."/>
            <person name="Humphray S."/>
            <person name="Jiang R.H."/>
            <person name="Judelson H."/>
            <person name="Kamoun S."/>
            <person name="Kyung K."/>
            <person name="Meijer H."/>
            <person name="Minx P."/>
            <person name="Morris P."/>
            <person name="Nelson J."/>
            <person name="Phuntumart V."/>
            <person name="Qutob D."/>
            <person name="Rehmany A."/>
            <person name="Rougon-Cardoso A."/>
            <person name="Ryden P."/>
            <person name="Torto-Alalibo T."/>
            <person name="Studholme D."/>
            <person name="Wang Y."/>
            <person name="Win J."/>
            <person name="Wood J."/>
            <person name="Clifton S.W."/>
            <person name="Rogers J."/>
            <person name="Van den Ackerveken G."/>
            <person name="Jones J.D."/>
            <person name="McDowell J.M."/>
            <person name="Beynon J."/>
            <person name="Tyler B.M."/>
        </authorList>
    </citation>
    <scope>NUCLEOTIDE SEQUENCE [LARGE SCALE GENOMIC DNA]</scope>
    <source>
        <strain evidence="2">Emoy2</strain>
    </source>
</reference>
<accession>M4BU45</accession>